<evidence type="ECO:0008006" key="3">
    <source>
        <dbReference type="Google" id="ProtNLM"/>
    </source>
</evidence>
<accession>L0DIF5</accession>
<dbReference type="OrthoDB" id="513439at2"/>
<evidence type="ECO:0000313" key="1">
    <source>
        <dbReference type="EMBL" id="AGA28598.1"/>
    </source>
</evidence>
<name>L0DIF5_SINAD</name>
<dbReference type="RefSeq" id="WP_015247716.1">
    <property type="nucleotide sequence ID" value="NC_019892.1"/>
</dbReference>
<dbReference type="HOGENOM" id="CLU_703842_0_0_0"/>
<dbReference type="eggNOG" id="COG0438">
    <property type="taxonomic scope" value="Bacteria"/>
</dbReference>
<protein>
    <recommendedName>
        <fullName evidence="3">Glycosyltransferase family 1 protein</fullName>
    </recommendedName>
</protein>
<dbReference type="STRING" id="886293.Sinac_4407"/>
<sequence>MRDTIVIAGAVARRPGCGGHAWVFLQYLLGFRRLGWDVLFLDELEIDPAGDSHAPHLTASALELAGLMERFGLGNDYSLNIGRGTRTVGLARADVLERVGRSAFLLNVMGYLADEEILARAPRRVFLDIDPGFGQIWKAEGLADIFQGHDDFVTIGENIGRPECVIPTCGLHWLTTPQPVVLEQWPSHEDEPGRCWSSVMSWRGAFGPLTYQGQTYGLRPPEFRKFATLPRQSGRRFELALDIHPDEVKDLAMLAENHWSLVNPAQVAGDPWRYRTHIQGSRAEFMVAKNLYVKTQGGWLSDRSLCYLASGRPVLAQDTGIQSLYPTGLGLLTFSDLDEATAGVEIVERDHAKQARGARALAEEFFDSDRVLGRLLNKLGIA</sequence>
<dbReference type="AlphaFoldDB" id="L0DIF5"/>
<keyword evidence="2" id="KW-1185">Reference proteome</keyword>
<dbReference type="EMBL" id="CP003364">
    <property type="protein sequence ID" value="AGA28598.1"/>
    <property type="molecule type" value="Genomic_DNA"/>
</dbReference>
<gene>
    <name evidence="1" type="ordered locus">Sinac_4407</name>
</gene>
<organism evidence="1 2">
    <name type="scientific">Singulisphaera acidiphila (strain ATCC BAA-1392 / DSM 18658 / VKM B-2454 / MOB10)</name>
    <dbReference type="NCBI Taxonomy" id="886293"/>
    <lineage>
        <taxon>Bacteria</taxon>
        <taxon>Pseudomonadati</taxon>
        <taxon>Planctomycetota</taxon>
        <taxon>Planctomycetia</taxon>
        <taxon>Isosphaerales</taxon>
        <taxon>Isosphaeraceae</taxon>
        <taxon>Singulisphaera</taxon>
    </lineage>
</organism>
<evidence type="ECO:0000313" key="2">
    <source>
        <dbReference type="Proteomes" id="UP000010798"/>
    </source>
</evidence>
<dbReference type="KEGG" id="saci:Sinac_4407"/>
<dbReference type="Proteomes" id="UP000010798">
    <property type="component" value="Chromosome"/>
</dbReference>
<reference evidence="1 2" key="1">
    <citation type="submission" date="2012-02" db="EMBL/GenBank/DDBJ databases">
        <title>Complete sequence of chromosome of Singulisphaera acidiphila DSM 18658.</title>
        <authorList>
            <consortium name="US DOE Joint Genome Institute (JGI-PGF)"/>
            <person name="Lucas S."/>
            <person name="Copeland A."/>
            <person name="Lapidus A."/>
            <person name="Glavina del Rio T."/>
            <person name="Dalin E."/>
            <person name="Tice H."/>
            <person name="Bruce D."/>
            <person name="Goodwin L."/>
            <person name="Pitluck S."/>
            <person name="Peters L."/>
            <person name="Ovchinnikova G."/>
            <person name="Chertkov O."/>
            <person name="Kyrpides N."/>
            <person name="Mavromatis K."/>
            <person name="Ivanova N."/>
            <person name="Brettin T."/>
            <person name="Detter J.C."/>
            <person name="Han C."/>
            <person name="Larimer F."/>
            <person name="Land M."/>
            <person name="Hauser L."/>
            <person name="Markowitz V."/>
            <person name="Cheng J.-F."/>
            <person name="Hugenholtz P."/>
            <person name="Woyke T."/>
            <person name="Wu D."/>
            <person name="Tindall B."/>
            <person name="Pomrenke H."/>
            <person name="Brambilla E."/>
            <person name="Klenk H.-P."/>
            <person name="Eisen J.A."/>
        </authorList>
    </citation>
    <scope>NUCLEOTIDE SEQUENCE [LARGE SCALE GENOMIC DNA]</scope>
    <source>
        <strain evidence="2">ATCC BAA-1392 / DSM 18658 / VKM B-2454 / MOB10</strain>
    </source>
</reference>
<proteinExistence type="predicted"/>